<evidence type="ECO:0000256" key="9">
    <source>
        <dbReference type="SAM" id="MobiDB-lite"/>
    </source>
</evidence>
<keyword evidence="12" id="KW-1185">Reference proteome</keyword>
<proteinExistence type="predicted"/>
<dbReference type="SUPFAM" id="SSF57302">
    <property type="entry name" value="Snake toxin-like"/>
    <property type="match status" value="1"/>
</dbReference>
<dbReference type="PANTHER" id="PTHR47613:SF1">
    <property type="entry name" value="SPERM ACROSOME MEMBRANE-ASSOCIATED PROTEIN 4"/>
    <property type="match status" value="1"/>
</dbReference>
<protein>
    <recommendedName>
        <fullName evidence="13">UPAR/Ly6 domain-containing protein</fullName>
    </recommendedName>
</protein>
<evidence type="ECO:0000313" key="11">
    <source>
        <dbReference type="EMBL" id="TKS73613.1"/>
    </source>
</evidence>
<evidence type="ECO:0000256" key="2">
    <source>
        <dbReference type="ARBA" id="ARBA00022475"/>
    </source>
</evidence>
<keyword evidence="4 10" id="KW-0732">Signal</keyword>
<dbReference type="GO" id="GO:0035036">
    <property type="term" value="P:sperm-egg recognition"/>
    <property type="evidence" value="ECO:0007669"/>
    <property type="project" value="TreeGrafter"/>
</dbReference>
<evidence type="ECO:0000256" key="6">
    <source>
        <dbReference type="ARBA" id="ARBA00023157"/>
    </source>
</evidence>
<feature type="chain" id="PRO_5020756900" description="UPAR/Ly6 domain-containing protein" evidence="10">
    <location>
        <begin position="22"/>
        <end position="352"/>
    </location>
</feature>
<evidence type="ECO:0008006" key="13">
    <source>
        <dbReference type="Google" id="ProtNLM"/>
    </source>
</evidence>
<evidence type="ECO:0000256" key="7">
    <source>
        <dbReference type="ARBA" id="ARBA00023180"/>
    </source>
</evidence>
<keyword evidence="5" id="KW-0472">Membrane</keyword>
<dbReference type="GO" id="GO:0005886">
    <property type="term" value="C:plasma membrane"/>
    <property type="evidence" value="ECO:0007669"/>
    <property type="project" value="UniProtKB-SubCell"/>
</dbReference>
<keyword evidence="2" id="KW-1003">Cell membrane</keyword>
<dbReference type="AlphaFoldDB" id="A0A4U5UGA2"/>
<evidence type="ECO:0000256" key="10">
    <source>
        <dbReference type="SAM" id="SignalP"/>
    </source>
</evidence>
<accession>A0A4U5UGA2</accession>
<organism evidence="11 12">
    <name type="scientific">Collichthys lucidus</name>
    <name type="common">Big head croaker</name>
    <name type="synonym">Sciaena lucida</name>
    <dbReference type="NCBI Taxonomy" id="240159"/>
    <lineage>
        <taxon>Eukaryota</taxon>
        <taxon>Metazoa</taxon>
        <taxon>Chordata</taxon>
        <taxon>Craniata</taxon>
        <taxon>Vertebrata</taxon>
        <taxon>Euteleostomi</taxon>
        <taxon>Actinopterygii</taxon>
        <taxon>Neopterygii</taxon>
        <taxon>Teleostei</taxon>
        <taxon>Neoteleostei</taxon>
        <taxon>Acanthomorphata</taxon>
        <taxon>Eupercaria</taxon>
        <taxon>Sciaenidae</taxon>
        <taxon>Collichthys</taxon>
    </lineage>
</organism>
<name>A0A4U5UGA2_COLLU</name>
<evidence type="ECO:0000256" key="3">
    <source>
        <dbReference type="ARBA" id="ARBA00022622"/>
    </source>
</evidence>
<feature type="signal peptide" evidence="10">
    <location>
        <begin position="1"/>
        <end position="21"/>
    </location>
</feature>
<dbReference type="GO" id="GO:0098552">
    <property type="term" value="C:side of membrane"/>
    <property type="evidence" value="ECO:0007669"/>
    <property type="project" value="UniProtKB-KW"/>
</dbReference>
<evidence type="ECO:0000313" key="12">
    <source>
        <dbReference type="Proteomes" id="UP000298787"/>
    </source>
</evidence>
<dbReference type="CDD" id="cd23597">
    <property type="entry name" value="TFP_LU_ECD_Bncr"/>
    <property type="match status" value="1"/>
</dbReference>
<evidence type="ECO:0000256" key="5">
    <source>
        <dbReference type="ARBA" id="ARBA00023136"/>
    </source>
</evidence>
<comment type="subcellular location">
    <subcellularLocation>
        <location evidence="1">Cell membrane</location>
        <topology evidence="1">Lipid-anchor</topology>
        <topology evidence="1">GPI-anchor</topology>
    </subcellularLocation>
</comment>
<keyword evidence="6" id="KW-1015">Disulfide bond</keyword>
<gene>
    <name evidence="11" type="ORF">D9C73_007693</name>
</gene>
<evidence type="ECO:0000256" key="8">
    <source>
        <dbReference type="ARBA" id="ARBA00023288"/>
    </source>
</evidence>
<evidence type="ECO:0000256" key="1">
    <source>
        <dbReference type="ARBA" id="ARBA00004609"/>
    </source>
</evidence>
<dbReference type="InterPro" id="IPR046354">
    <property type="entry name" value="SPACA4/Bouncer"/>
</dbReference>
<dbReference type="Proteomes" id="UP000298787">
    <property type="component" value="Chromosome 7"/>
</dbReference>
<reference evidence="11 12" key="1">
    <citation type="submission" date="2019-01" db="EMBL/GenBank/DDBJ databases">
        <title>Genome Assembly of Collichthys lucidus.</title>
        <authorList>
            <person name="Cai M."/>
            <person name="Xiao S."/>
        </authorList>
    </citation>
    <scope>NUCLEOTIDE SEQUENCE [LARGE SCALE GENOMIC DNA]</scope>
    <source>
        <strain evidence="11">JT15FE1705JMU</strain>
        <tissue evidence="11">Muscle</tissue>
    </source>
</reference>
<feature type="region of interest" description="Disordered" evidence="9">
    <location>
        <begin position="186"/>
        <end position="226"/>
    </location>
</feature>
<evidence type="ECO:0000256" key="4">
    <source>
        <dbReference type="ARBA" id="ARBA00022729"/>
    </source>
</evidence>
<sequence length="352" mass="39043">MLQLLHVSVLWFYLLLPSLLCDNLYCYFSPILEHEFKFELIVTVCPPDELCFKADGRYGNHSALSARGCMPKKDCGQVHSLSLKGTVYTMSYGCCDQPYCNSCPGVTAKFPLHHFNTRDCSCDGRQLVTKDSWLGFSRPCSHPFQINEEKGNRIPAPPSPPPRIIVVVFLLAYWFWRQWSGPPPGGSVELGGNSPNRLGGASEPGVQPGQAGASAKRGGVGRGLRRGRARVEDGVRVCVMGDGAGVEVSRWMGEWEEKRGKREFEGGKEKEEEEEEDDEVWEAVGRLGIGYSQNYFHMVQRPLVMSCTIVAWLPPSQHHPFNPRLSGETMGNIVESVRLDSVCEGKSGFKAA</sequence>
<keyword evidence="8" id="KW-0449">Lipoprotein</keyword>
<keyword evidence="7" id="KW-0325">Glycoprotein</keyword>
<keyword evidence="3" id="KW-0336">GPI-anchor</keyword>
<dbReference type="EMBL" id="CM014084">
    <property type="protein sequence ID" value="TKS73613.1"/>
    <property type="molecule type" value="Genomic_DNA"/>
</dbReference>
<dbReference type="InterPro" id="IPR045860">
    <property type="entry name" value="Snake_toxin-like_sf"/>
</dbReference>
<dbReference type="PANTHER" id="PTHR47613">
    <property type="entry name" value="SPERM ACROSOME MEMBRANE-ASSOCIATED PROTEIN 4"/>
    <property type="match status" value="1"/>
</dbReference>